<keyword evidence="2" id="KW-1185">Reference proteome</keyword>
<proteinExistence type="predicted"/>
<sequence length="62" mass="6515">MFNKTCEQKEPACEVTINLNVQIVGMAVGCVLAQSENTMVKAGGVGLVAASFLGMIKKLSKL</sequence>
<evidence type="ECO:0000313" key="1">
    <source>
        <dbReference type="EMBL" id="ANH51606.1"/>
    </source>
</evidence>
<dbReference type="Proteomes" id="UP000222975">
    <property type="component" value="Segment"/>
</dbReference>
<accession>A0A173GD74</accession>
<reference evidence="2" key="1">
    <citation type="submission" date="2016-03" db="EMBL/GenBank/DDBJ databases">
        <authorList>
            <person name="Sharma R."/>
            <person name="Simister A.R."/>
            <person name="Berg J.A."/>
            <person name="Jensen G.L."/>
            <person name="Keele B.R."/>
            <person name="Ward M.E.H."/>
            <person name="Breakwell D.P."/>
            <person name="Hope S."/>
            <person name="Grose J.H."/>
        </authorList>
    </citation>
    <scope>NUCLEOTIDE SEQUENCE [LARGE SCALE GENOMIC DNA]</scope>
</reference>
<evidence type="ECO:0000313" key="2">
    <source>
        <dbReference type="Proteomes" id="UP000222975"/>
    </source>
</evidence>
<name>A0A173GD74_9CAUD</name>
<gene>
    <name evidence="1" type="ORF">SIMMY50_144</name>
</gene>
<protein>
    <submittedName>
        <fullName evidence="1">Uncharacterized protein</fullName>
    </submittedName>
</protein>
<organism evidence="1 2">
    <name type="scientific">Erwinia phage vB_EamM_Simmy50</name>
    <dbReference type="NCBI Taxonomy" id="1815988"/>
    <lineage>
        <taxon>Viruses</taxon>
        <taxon>Duplodnaviria</taxon>
        <taxon>Heunggongvirae</taxon>
        <taxon>Uroviricota</taxon>
        <taxon>Caudoviricetes</taxon>
        <taxon>Chimalliviridae</taxon>
        <taxon>Agricanvirus</taxon>
        <taxon>Agricanvirus simmy50</taxon>
    </lineage>
</organism>
<dbReference type="EMBL" id="KU886223">
    <property type="protein sequence ID" value="ANH51606.1"/>
    <property type="molecule type" value="Genomic_DNA"/>
</dbReference>
<dbReference type="PROSITE" id="PS51257">
    <property type="entry name" value="PROKAR_LIPOPROTEIN"/>
    <property type="match status" value="1"/>
</dbReference>